<keyword evidence="3 8" id="KW-0813">Transport</keyword>
<comment type="subcellular location">
    <subcellularLocation>
        <location evidence="1 8">Cell membrane</location>
        <topology evidence="1 8">Multi-pass membrane protein</topology>
    </subcellularLocation>
</comment>
<keyword evidence="7 8" id="KW-0472">Membrane</keyword>
<evidence type="ECO:0000256" key="4">
    <source>
        <dbReference type="ARBA" id="ARBA00022475"/>
    </source>
</evidence>
<reference evidence="10 11" key="1">
    <citation type="submission" date="2023-04" db="EMBL/GenBank/DDBJ databases">
        <title>Forest soil microbial communities from Buena Vista Peninsula, Colon Province, Panama.</title>
        <authorList>
            <person name="Bouskill N."/>
        </authorList>
    </citation>
    <scope>NUCLEOTIDE SEQUENCE [LARGE SCALE GENOMIC DNA]</scope>
    <source>
        <strain evidence="10 11">AC80</strain>
    </source>
</reference>
<feature type="transmembrane region" description="Helical" evidence="8">
    <location>
        <begin position="259"/>
        <end position="283"/>
    </location>
</feature>
<dbReference type="PROSITE" id="PS50928">
    <property type="entry name" value="ABC_TM1"/>
    <property type="match status" value="1"/>
</dbReference>
<feature type="domain" description="ABC transmembrane type-1" evidence="9">
    <location>
        <begin position="71"/>
        <end position="275"/>
    </location>
</feature>
<organism evidence="10 11">
    <name type="scientific">Mycolicibacterium frederiksbergense</name>
    <dbReference type="NCBI Taxonomy" id="117567"/>
    <lineage>
        <taxon>Bacteria</taxon>
        <taxon>Bacillati</taxon>
        <taxon>Actinomycetota</taxon>
        <taxon>Actinomycetes</taxon>
        <taxon>Mycobacteriales</taxon>
        <taxon>Mycobacteriaceae</taxon>
        <taxon>Mycolicibacterium</taxon>
    </lineage>
</organism>
<evidence type="ECO:0000256" key="3">
    <source>
        <dbReference type="ARBA" id="ARBA00022448"/>
    </source>
</evidence>
<evidence type="ECO:0000256" key="6">
    <source>
        <dbReference type="ARBA" id="ARBA00022989"/>
    </source>
</evidence>
<evidence type="ECO:0000256" key="1">
    <source>
        <dbReference type="ARBA" id="ARBA00004651"/>
    </source>
</evidence>
<keyword evidence="5 8" id="KW-0812">Transmembrane</keyword>
<dbReference type="SUPFAM" id="SSF161098">
    <property type="entry name" value="MetI-like"/>
    <property type="match status" value="1"/>
</dbReference>
<feature type="transmembrane region" description="Helical" evidence="8">
    <location>
        <begin position="21"/>
        <end position="41"/>
    </location>
</feature>
<dbReference type="InterPro" id="IPR035906">
    <property type="entry name" value="MetI-like_sf"/>
</dbReference>
<gene>
    <name evidence="10" type="ORF">M2272_001892</name>
</gene>
<feature type="transmembrane region" description="Helical" evidence="8">
    <location>
        <begin position="105"/>
        <end position="130"/>
    </location>
</feature>
<name>A0ABT6KX31_9MYCO</name>
<feature type="transmembrane region" description="Helical" evidence="8">
    <location>
        <begin position="202"/>
        <end position="227"/>
    </location>
</feature>
<comment type="similarity">
    <text evidence="2">Belongs to the binding-protein-dependent transport system permease family. CysTW subfamily.</text>
</comment>
<keyword evidence="4" id="KW-1003">Cell membrane</keyword>
<evidence type="ECO:0000313" key="11">
    <source>
        <dbReference type="Proteomes" id="UP001160130"/>
    </source>
</evidence>
<evidence type="ECO:0000256" key="8">
    <source>
        <dbReference type="RuleBase" id="RU363032"/>
    </source>
</evidence>
<dbReference type="PANTHER" id="PTHR42929">
    <property type="entry name" value="INNER MEMBRANE ABC TRANSPORTER PERMEASE PROTEIN YDCU-RELATED-RELATED"/>
    <property type="match status" value="1"/>
</dbReference>
<proteinExistence type="inferred from homology"/>
<dbReference type="EMBL" id="JARXVE010000002">
    <property type="protein sequence ID" value="MDH6195263.1"/>
    <property type="molecule type" value="Genomic_DNA"/>
</dbReference>
<feature type="transmembrane region" description="Helical" evidence="8">
    <location>
        <begin position="150"/>
        <end position="174"/>
    </location>
</feature>
<dbReference type="Pfam" id="PF00528">
    <property type="entry name" value="BPD_transp_1"/>
    <property type="match status" value="1"/>
</dbReference>
<evidence type="ECO:0000256" key="7">
    <source>
        <dbReference type="ARBA" id="ARBA00023136"/>
    </source>
</evidence>
<dbReference type="CDD" id="cd06261">
    <property type="entry name" value="TM_PBP2"/>
    <property type="match status" value="1"/>
</dbReference>
<sequence>MAARGSVISPVKGRPRLSSAGILLMLPALAVVLVFFLYPVIALSARSFLEPEPGLGQYARLLTDSTTLTILTRTLVVAAIVTVTTLLLSYPYAYLMSLSGPGIRALLLFLVLLPFWSSLMARTFSWIVLLQPNGIVAGLLRRVGLGDVQLLGSQFGVTVAMTQVLLPFMVLPLFNNMVQIDRRLVSAAYSMGASRTRAFLKVYLPLSVPGIAAGSVLVFILSLGFWVTPRLIGSPQQSLVGQLIETKAGRLLDFAGAGAISLVLLVITAVLLLVVSGGVRLLVPGGGRRDDG</sequence>
<comment type="caution">
    <text evidence="10">The sequence shown here is derived from an EMBL/GenBank/DDBJ whole genome shotgun (WGS) entry which is preliminary data.</text>
</comment>
<keyword evidence="6 8" id="KW-1133">Transmembrane helix</keyword>
<dbReference type="Proteomes" id="UP001160130">
    <property type="component" value="Unassembled WGS sequence"/>
</dbReference>
<evidence type="ECO:0000259" key="9">
    <source>
        <dbReference type="PROSITE" id="PS50928"/>
    </source>
</evidence>
<evidence type="ECO:0000313" key="10">
    <source>
        <dbReference type="EMBL" id="MDH6195263.1"/>
    </source>
</evidence>
<feature type="transmembrane region" description="Helical" evidence="8">
    <location>
        <begin position="70"/>
        <end position="93"/>
    </location>
</feature>
<protein>
    <submittedName>
        <fullName evidence="10">Spermidine/putrescine transport system permease protein</fullName>
    </submittedName>
</protein>
<evidence type="ECO:0000256" key="5">
    <source>
        <dbReference type="ARBA" id="ARBA00022692"/>
    </source>
</evidence>
<accession>A0ABT6KX31</accession>
<dbReference type="PANTHER" id="PTHR42929:SF5">
    <property type="entry name" value="ABC TRANSPORTER PERMEASE PROTEIN"/>
    <property type="match status" value="1"/>
</dbReference>
<keyword evidence="11" id="KW-1185">Reference proteome</keyword>
<evidence type="ECO:0000256" key="2">
    <source>
        <dbReference type="ARBA" id="ARBA00007069"/>
    </source>
</evidence>
<dbReference type="InterPro" id="IPR000515">
    <property type="entry name" value="MetI-like"/>
</dbReference>
<dbReference type="Gene3D" id="1.10.3720.10">
    <property type="entry name" value="MetI-like"/>
    <property type="match status" value="1"/>
</dbReference>